<reference evidence="1" key="1">
    <citation type="journal article" date="2022" name="Int. J. Mol. Sci.">
        <title>Draft Genome of Tanacetum Coccineum: Genomic Comparison of Closely Related Tanacetum-Family Plants.</title>
        <authorList>
            <person name="Yamashiro T."/>
            <person name="Shiraishi A."/>
            <person name="Nakayama K."/>
            <person name="Satake H."/>
        </authorList>
    </citation>
    <scope>NUCLEOTIDE SEQUENCE</scope>
</reference>
<organism evidence="1 2">
    <name type="scientific">Tanacetum coccineum</name>
    <dbReference type="NCBI Taxonomy" id="301880"/>
    <lineage>
        <taxon>Eukaryota</taxon>
        <taxon>Viridiplantae</taxon>
        <taxon>Streptophyta</taxon>
        <taxon>Embryophyta</taxon>
        <taxon>Tracheophyta</taxon>
        <taxon>Spermatophyta</taxon>
        <taxon>Magnoliopsida</taxon>
        <taxon>eudicotyledons</taxon>
        <taxon>Gunneridae</taxon>
        <taxon>Pentapetalae</taxon>
        <taxon>asterids</taxon>
        <taxon>campanulids</taxon>
        <taxon>Asterales</taxon>
        <taxon>Asteraceae</taxon>
        <taxon>Asteroideae</taxon>
        <taxon>Anthemideae</taxon>
        <taxon>Anthemidinae</taxon>
        <taxon>Tanacetum</taxon>
    </lineage>
</organism>
<accession>A0ABQ5FSL9</accession>
<name>A0ABQ5FSL9_9ASTR</name>
<protein>
    <submittedName>
        <fullName evidence="1">Uncharacterized protein</fullName>
    </submittedName>
</protein>
<comment type="caution">
    <text evidence="1">The sequence shown here is derived from an EMBL/GenBank/DDBJ whole genome shotgun (WGS) entry which is preliminary data.</text>
</comment>
<keyword evidence="2" id="KW-1185">Reference proteome</keyword>
<evidence type="ECO:0000313" key="1">
    <source>
        <dbReference type="EMBL" id="GJT66331.1"/>
    </source>
</evidence>
<gene>
    <name evidence="1" type="ORF">Tco_1017811</name>
</gene>
<proteinExistence type="predicted"/>
<dbReference type="EMBL" id="BQNB010017705">
    <property type="protein sequence ID" value="GJT66331.1"/>
    <property type="molecule type" value="Genomic_DNA"/>
</dbReference>
<evidence type="ECO:0000313" key="2">
    <source>
        <dbReference type="Proteomes" id="UP001151760"/>
    </source>
</evidence>
<reference evidence="1" key="2">
    <citation type="submission" date="2022-01" db="EMBL/GenBank/DDBJ databases">
        <authorList>
            <person name="Yamashiro T."/>
            <person name="Shiraishi A."/>
            <person name="Satake H."/>
            <person name="Nakayama K."/>
        </authorList>
    </citation>
    <scope>NUCLEOTIDE SEQUENCE</scope>
</reference>
<dbReference type="Proteomes" id="UP001151760">
    <property type="component" value="Unassembled WGS sequence"/>
</dbReference>
<sequence length="130" mass="14592">MSFAVQIKKFVIIFSAGLVLFGLCSVALRERTSKENPNGILEIVAQSKVNDLRVKGIPQGLFEKEAKDKHRESSNRFQEEWLLQKIALLPRHIRLELCRDDGDALEFAVLTLELCSDDGGALEFAVLTFS</sequence>